<keyword evidence="2" id="KW-1185">Reference proteome</keyword>
<evidence type="ECO:0000313" key="1">
    <source>
        <dbReference type="EMBL" id="TSJ44960.1"/>
    </source>
</evidence>
<gene>
    <name evidence="1" type="ORF">FO442_10210</name>
</gene>
<protein>
    <recommendedName>
        <fullName evidence="3">Host attachment protein</fullName>
    </recommendedName>
</protein>
<dbReference type="RefSeq" id="WP_144333082.1">
    <property type="nucleotide sequence ID" value="NZ_VLPL01000004.1"/>
</dbReference>
<dbReference type="Proteomes" id="UP000316008">
    <property type="component" value="Unassembled WGS sequence"/>
</dbReference>
<evidence type="ECO:0008006" key="3">
    <source>
        <dbReference type="Google" id="ProtNLM"/>
    </source>
</evidence>
<dbReference type="Gene3D" id="3.30.420.60">
    <property type="entry name" value="eRF1 domain 2"/>
    <property type="match status" value="1"/>
</dbReference>
<accession>A0A556MYG5</accession>
<dbReference type="SUPFAM" id="SSF53137">
    <property type="entry name" value="Translational machinery components"/>
    <property type="match status" value="1"/>
</dbReference>
<organism evidence="1 2">
    <name type="scientific">Fluviicola chungangensis</name>
    <dbReference type="NCBI Taxonomy" id="2597671"/>
    <lineage>
        <taxon>Bacteria</taxon>
        <taxon>Pseudomonadati</taxon>
        <taxon>Bacteroidota</taxon>
        <taxon>Flavobacteriia</taxon>
        <taxon>Flavobacteriales</taxon>
        <taxon>Crocinitomicaceae</taxon>
        <taxon>Fluviicola</taxon>
    </lineage>
</organism>
<reference evidence="1 2" key="1">
    <citation type="submission" date="2019-07" db="EMBL/GenBank/DDBJ databases">
        <authorList>
            <person name="Huq M.A."/>
        </authorList>
    </citation>
    <scope>NUCLEOTIDE SEQUENCE [LARGE SCALE GENOMIC DNA]</scope>
    <source>
        <strain evidence="1 2">MAH-3</strain>
    </source>
</reference>
<proteinExistence type="predicted"/>
<evidence type="ECO:0000313" key="2">
    <source>
        <dbReference type="Proteomes" id="UP000316008"/>
    </source>
</evidence>
<dbReference type="EMBL" id="VLPL01000004">
    <property type="protein sequence ID" value="TSJ44960.1"/>
    <property type="molecule type" value="Genomic_DNA"/>
</dbReference>
<dbReference type="AlphaFoldDB" id="A0A556MYG5"/>
<dbReference type="OrthoDB" id="1122364at2"/>
<name>A0A556MYG5_9FLAO</name>
<comment type="caution">
    <text evidence="1">The sequence shown here is derived from an EMBL/GenBank/DDBJ whole genome shotgun (WGS) entry which is preliminary data.</text>
</comment>
<dbReference type="InterPro" id="IPR042226">
    <property type="entry name" value="eFR1_2_sf"/>
</dbReference>
<sequence length="124" mass="14478">MKSKKHLGIWMDYSSADLIDPGHKKARTIESEFSPVVKEEALKKGEKHMHHKEQQLQEVYFKAIADQAAGYEQVLLFGPTDAKSEFHHYLKNEERFKQVKMALQSTDKMTENEKNAFVKKHFNL</sequence>